<dbReference type="Pfam" id="PF13843">
    <property type="entry name" value="DDE_Tnp_1_7"/>
    <property type="match status" value="1"/>
</dbReference>
<protein>
    <recommendedName>
        <fullName evidence="1">PiggyBac transposable element-derived protein domain-containing protein</fullName>
    </recommendedName>
</protein>
<dbReference type="Proteomes" id="UP001148838">
    <property type="component" value="Unassembled WGS sequence"/>
</dbReference>
<evidence type="ECO:0000259" key="1">
    <source>
        <dbReference type="Pfam" id="PF13843"/>
    </source>
</evidence>
<evidence type="ECO:0000313" key="2">
    <source>
        <dbReference type="EMBL" id="KAJ4430616.1"/>
    </source>
</evidence>
<reference evidence="2 3" key="1">
    <citation type="journal article" date="2022" name="Allergy">
        <title>Genome assembly and annotation of Periplaneta americana reveal a comprehensive cockroach allergen profile.</title>
        <authorList>
            <person name="Wang L."/>
            <person name="Xiong Q."/>
            <person name="Saelim N."/>
            <person name="Wang L."/>
            <person name="Nong W."/>
            <person name="Wan A.T."/>
            <person name="Shi M."/>
            <person name="Liu X."/>
            <person name="Cao Q."/>
            <person name="Hui J.H.L."/>
            <person name="Sookrung N."/>
            <person name="Leung T.F."/>
            <person name="Tungtrongchitr A."/>
            <person name="Tsui S.K.W."/>
        </authorList>
    </citation>
    <scope>NUCLEOTIDE SEQUENCE [LARGE SCALE GENOMIC DNA]</scope>
    <source>
        <strain evidence="2">PWHHKU_190912</strain>
    </source>
</reference>
<dbReference type="InterPro" id="IPR029526">
    <property type="entry name" value="PGBD"/>
</dbReference>
<accession>A0ABQ8S984</accession>
<gene>
    <name evidence="2" type="ORF">ANN_19205</name>
</gene>
<name>A0ABQ8S984_PERAM</name>
<dbReference type="PANTHER" id="PTHR46599">
    <property type="entry name" value="PIGGYBAC TRANSPOSABLE ELEMENT-DERIVED PROTEIN 4"/>
    <property type="match status" value="1"/>
</dbReference>
<proteinExistence type="predicted"/>
<comment type="caution">
    <text evidence="2">The sequence shown here is derived from an EMBL/GenBank/DDBJ whole genome shotgun (WGS) entry which is preliminary data.</text>
</comment>
<keyword evidence="3" id="KW-1185">Reference proteome</keyword>
<evidence type="ECO:0000313" key="3">
    <source>
        <dbReference type="Proteomes" id="UP001148838"/>
    </source>
</evidence>
<dbReference type="PANTHER" id="PTHR46599:SF3">
    <property type="entry name" value="PIGGYBAC TRANSPOSABLE ELEMENT-DERIVED PROTEIN 4"/>
    <property type="match status" value="1"/>
</dbReference>
<feature type="domain" description="PiggyBac transposable element-derived protein" evidence="1">
    <location>
        <begin position="170"/>
        <end position="276"/>
    </location>
</feature>
<dbReference type="EMBL" id="JAJSOF020000031">
    <property type="protein sequence ID" value="KAJ4430616.1"/>
    <property type="molecule type" value="Genomic_DNA"/>
</dbReference>
<organism evidence="2 3">
    <name type="scientific">Periplaneta americana</name>
    <name type="common">American cockroach</name>
    <name type="synonym">Blatta americana</name>
    <dbReference type="NCBI Taxonomy" id="6978"/>
    <lineage>
        <taxon>Eukaryota</taxon>
        <taxon>Metazoa</taxon>
        <taxon>Ecdysozoa</taxon>
        <taxon>Arthropoda</taxon>
        <taxon>Hexapoda</taxon>
        <taxon>Insecta</taxon>
        <taxon>Pterygota</taxon>
        <taxon>Neoptera</taxon>
        <taxon>Polyneoptera</taxon>
        <taxon>Dictyoptera</taxon>
        <taxon>Blattodea</taxon>
        <taxon>Blattoidea</taxon>
        <taxon>Blattidae</taxon>
        <taxon>Blattinae</taxon>
        <taxon>Periplaneta</taxon>
    </lineage>
</organism>
<sequence length="307" mass="34594">MSSLTLNYYRRVNEVSGNDLSDAETVVSDHDTQIEEEIPDEGPREILQFSTENSSELDQPEIFAVPDVAARKVVSSAFLQREPAITTGPAQEPEASTLAERELEVCAVGDREPEIFQTYSTGNGESVYGKNRYKLFTAPFHSSRTRQRNIARVKVPQLIGAARTIHSNEPIEFWKLLFDDKILNCIVTNTNAKITELSANYGKTTLFTNHIDTVELNAFLGLLYLSGVFKSGNEVAKCLWNADGTGRDISRATMSLDRFLFLLIAIWFYDPAERELRKKMGIELPLFQKSLTDLLPTAKRTIHHLNF</sequence>